<reference evidence="7 8" key="1">
    <citation type="submission" date="2016-07" db="EMBL/GenBank/DDBJ databases">
        <title>Pervasive Adenine N6-methylation of Active Genes in Fungi.</title>
        <authorList>
            <consortium name="DOE Joint Genome Institute"/>
            <person name="Mondo S.J."/>
            <person name="Dannebaum R.O."/>
            <person name="Kuo R.C."/>
            <person name="Labutti K."/>
            <person name="Haridas S."/>
            <person name="Kuo A."/>
            <person name="Salamov A."/>
            <person name="Ahrendt S.R."/>
            <person name="Lipzen A."/>
            <person name="Sullivan W."/>
            <person name="Andreopoulos W.B."/>
            <person name="Clum A."/>
            <person name="Lindquist E."/>
            <person name="Daum C."/>
            <person name="Ramamoorthy G.K."/>
            <person name="Gryganskyi A."/>
            <person name="Culley D."/>
            <person name="Magnuson J.K."/>
            <person name="James T.Y."/>
            <person name="O'Malley M.A."/>
            <person name="Stajich J.E."/>
            <person name="Spatafora J.W."/>
            <person name="Visel A."/>
            <person name="Grigoriev I.V."/>
        </authorList>
    </citation>
    <scope>NUCLEOTIDE SEQUENCE [LARGE SCALE GENOMIC DNA]</scope>
    <source>
        <strain evidence="7 8">NRRL 3116</strain>
    </source>
</reference>
<feature type="transmembrane region" description="Helical" evidence="6">
    <location>
        <begin position="573"/>
        <end position="594"/>
    </location>
</feature>
<evidence type="ECO:0000313" key="7">
    <source>
        <dbReference type="EMBL" id="ORZ26324.1"/>
    </source>
</evidence>
<comment type="caution">
    <text evidence="7">The sequence shown here is derived from an EMBL/GenBank/DDBJ whole genome shotgun (WGS) entry which is preliminary data.</text>
</comment>
<keyword evidence="8" id="KW-1185">Reference proteome</keyword>
<keyword evidence="3 6" id="KW-1133">Transmembrane helix</keyword>
<dbReference type="AlphaFoldDB" id="A0A1Y2GWY4"/>
<feature type="compositionally biased region" description="Low complexity" evidence="5">
    <location>
        <begin position="40"/>
        <end position="54"/>
    </location>
</feature>
<keyword evidence="2 6" id="KW-0812">Transmembrane</keyword>
<feature type="transmembrane region" description="Helical" evidence="6">
    <location>
        <begin position="379"/>
        <end position="400"/>
    </location>
</feature>
<evidence type="ECO:0000256" key="3">
    <source>
        <dbReference type="ARBA" id="ARBA00022989"/>
    </source>
</evidence>
<dbReference type="InterPro" id="IPR045014">
    <property type="entry name" value="TM41A/B"/>
</dbReference>
<feature type="compositionally biased region" description="Basic residues" evidence="5">
    <location>
        <begin position="420"/>
        <end position="432"/>
    </location>
</feature>
<feature type="region of interest" description="Disordered" evidence="5">
    <location>
        <begin position="127"/>
        <end position="160"/>
    </location>
</feature>
<sequence length="734" mass="81288">MPVFVATAGGATATTIATLGRFHSSAKGDQPFVSTGRQRSSSVNSRLSSSSATSIPDTAPMHSLSSKIIAMSIDTLNKGVYQQEQTIFQRDLSASKSESINRAQQQCLEDGFDRILHLPIAIDHNGNNSSNNNDLSHGSASQRWLPLSSPTDQNCDLPAENAPANVPMICTGRSRSNTLTTTSTGAVDVTAASISNQYDHIMRPRRLSQVNRPLGQIAQSSPAIPTLILPQVSSDGSVTAPSHVHSHYPPDSILPQYNDIEAAAASSNTRTLSNTHWSNIQLGFLPRIVLLIGIFCMSLGGLYLLAQVLPPMSLPKSIDDVKVDAAILQEFATATYEGWLRTFWVFSAVYIWKQCFGIPGSAFLNILAGALYGPWFGTILTSLLTTLGSVLAYFMSFFLMEPILNRYASSRLDQMRLQVQKKTKHSSSKKKSMTGSTATSTAVQTSINIPSSLSSDPEISNSPPTQSSIQQASLRTRSSSFILRKTDLTTQDLSSSTHPYPDLANIATRYNNNEIQEHEALLNEGKENEDSMLSIDHQEHVIKEHETNSEDDEDDSEGTSLFMQLLLIRLFPLTPYWFINLASPLVGVPVIPFMTSMFLGVMPYNYICAQAGAILSEIHELRDIYQQPWILFQVVFVLLLCTVGVLVSKRSKKNQQEKEQRKSRTSDERTDDETTHRLLRPDFDDAEQHRHERRRDEEHMQDSISMSTLGHGRLHDLESKRNESAVIDMGAYRY</sequence>
<dbReference type="GO" id="GO:0016020">
    <property type="term" value="C:membrane"/>
    <property type="evidence" value="ECO:0007669"/>
    <property type="project" value="UniProtKB-SubCell"/>
</dbReference>
<dbReference type="GeneID" id="33569410"/>
<dbReference type="PANTHER" id="PTHR43220">
    <property type="match status" value="1"/>
</dbReference>
<feature type="region of interest" description="Disordered" evidence="5">
    <location>
        <begin position="27"/>
        <end position="59"/>
    </location>
</feature>
<keyword evidence="4 6" id="KW-0472">Membrane</keyword>
<feature type="compositionally biased region" description="Low complexity" evidence="5">
    <location>
        <begin position="127"/>
        <end position="139"/>
    </location>
</feature>
<feature type="region of interest" description="Disordered" evidence="5">
    <location>
        <begin position="420"/>
        <end position="474"/>
    </location>
</feature>
<feature type="compositionally biased region" description="Polar residues" evidence="5">
    <location>
        <begin position="442"/>
        <end position="474"/>
    </location>
</feature>
<gene>
    <name evidence="7" type="ORF">BCR41DRAFT_384436</name>
</gene>
<feature type="compositionally biased region" description="Basic and acidic residues" evidence="5">
    <location>
        <begin position="654"/>
        <end position="701"/>
    </location>
</feature>
<feature type="transmembrane region" description="Helical" evidence="6">
    <location>
        <begin position="350"/>
        <end position="373"/>
    </location>
</feature>
<organism evidence="7 8">
    <name type="scientific">Lobosporangium transversale</name>
    <dbReference type="NCBI Taxonomy" id="64571"/>
    <lineage>
        <taxon>Eukaryota</taxon>
        <taxon>Fungi</taxon>
        <taxon>Fungi incertae sedis</taxon>
        <taxon>Mucoromycota</taxon>
        <taxon>Mortierellomycotina</taxon>
        <taxon>Mortierellomycetes</taxon>
        <taxon>Mortierellales</taxon>
        <taxon>Mortierellaceae</taxon>
        <taxon>Lobosporangium</taxon>
    </lineage>
</organism>
<feature type="transmembrane region" description="Helical" evidence="6">
    <location>
        <begin position="629"/>
        <end position="648"/>
    </location>
</feature>
<accession>A0A1Y2GWY4</accession>
<evidence type="ECO:0000256" key="1">
    <source>
        <dbReference type="ARBA" id="ARBA00004141"/>
    </source>
</evidence>
<feature type="transmembrane region" description="Helical" evidence="6">
    <location>
        <begin position="284"/>
        <end position="306"/>
    </location>
</feature>
<dbReference type="EMBL" id="MCFF01000007">
    <property type="protein sequence ID" value="ORZ26324.1"/>
    <property type="molecule type" value="Genomic_DNA"/>
</dbReference>
<evidence type="ECO:0000313" key="8">
    <source>
        <dbReference type="Proteomes" id="UP000193648"/>
    </source>
</evidence>
<dbReference type="PANTHER" id="PTHR43220:SF21">
    <property type="entry name" value="TRANSMEMBRANE PROTEIN 41A"/>
    <property type="match status" value="1"/>
</dbReference>
<evidence type="ECO:0000256" key="2">
    <source>
        <dbReference type="ARBA" id="ARBA00022692"/>
    </source>
</evidence>
<evidence type="ECO:0000256" key="4">
    <source>
        <dbReference type="ARBA" id="ARBA00023136"/>
    </source>
</evidence>
<name>A0A1Y2GWY4_9FUNG</name>
<evidence type="ECO:0000256" key="6">
    <source>
        <dbReference type="SAM" id="Phobius"/>
    </source>
</evidence>
<proteinExistence type="predicted"/>
<dbReference type="Proteomes" id="UP000193648">
    <property type="component" value="Unassembled WGS sequence"/>
</dbReference>
<evidence type="ECO:0000256" key="5">
    <source>
        <dbReference type="SAM" id="MobiDB-lite"/>
    </source>
</evidence>
<protein>
    <recommendedName>
        <fullName evidence="9">Golgi apparatus membrane protein TVP38</fullName>
    </recommendedName>
</protein>
<dbReference type="InParanoid" id="A0A1Y2GWY4"/>
<dbReference type="OrthoDB" id="3364966at2759"/>
<dbReference type="STRING" id="64571.A0A1Y2GWY4"/>
<feature type="region of interest" description="Disordered" evidence="5">
    <location>
        <begin position="651"/>
        <end position="717"/>
    </location>
</feature>
<dbReference type="RefSeq" id="XP_021884089.1">
    <property type="nucleotide sequence ID" value="XM_022027567.1"/>
</dbReference>
<evidence type="ECO:0008006" key="9">
    <source>
        <dbReference type="Google" id="ProtNLM"/>
    </source>
</evidence>
<comment type="subcellular location">
    <subcellularLocation>
        <location evidence="1">Membrane</location>
        <topology evidence="1">Multi-pass membrane protein</topology>
    </subcellularLocation>
</comment>